<dbReference type="Pfam" id="PF07568">
    <property type="entry name" value="HisKA_2"/>
    <property type="match status" value="1"/>
</dbReference>
<keyword evidence="3" id="KW-0597">Phosphoprotein</keyword>
<organism evidence="11 12">
    <name type="scientific">Flavobacterium profundi</name>
    <dbReference type="NCBI Taxonomy" id="1774945"/>
    <lineage>
        <taxon>Bacteria</taxon>
        <taxon>Pseudomonadati</taxon>
        <taxon>Bacteroidota</taxon>
        <taxon>Flavobacteriia</taxon>
        <taxon>Flavobacteriales</taxon>
        <taxon>Flavobacteriaceae</taxon>
        <taxon>Flavobacterium</taxon>
    </lineage>
</organism>
<dbReference type="EMBL" id="WQLW01000010">
    <property type="protein sequence ID" value="MVO10051.1"/>
    <property type="molecule type" value="Genomic_DNA"/>
</dbReference>
<evidence type="ECO:0000256" key="1">
    <source>
        <dbReference type="ARBA" id="ARBA00000085"/>
    </source>
</evidence>
<feature type="coiled-coil region" evidence="8">
    <location>
        <begin position="347"/>
        <end position="374"/>
    </location>
</feature>
<keyword evidence="9" id="KW-0812">Transmembrane</keyword>
<dbReference type="PANTHER" id="PTHR41523">
    <property type="entry name" value="TWO-COMPONENT SYSTEM SENSOR PROTEIN"/>
    <property type="match status" value="1"/>
</dbReference>
<evidence type="ECO:0000313" key="12">
    <source>
        <dbReference type="Proteomes" id="UP000431264"/>
    </source>
</evidence>
<dbReference type="InterPro" id="IPR011990">
    <property type="entry name" value="TPR-like_helical_dom_sf"/>
</dbReference>
<keyword evidence="9" id="KW-0472">Membrane</keyword>
<evidence type="ECO:0000256" key="3">
    <source>
        <dbReference type="ARBA" id="ARBA00022553"/>
    </source>
</evidence>
<evidence type="ECO:0000313" key="11">
    <source>
        <dbReference type="EMBL" id="MVO10051.1"/>
    </source>
</evidence>
<keyword evidence="7" id="KW-0067">ATP-binding</keyword>
<dbReference type="OrthoDB" id="1223659at2"/>
<dbReference type="RefSeq" id="WP_140998423.1">
    <property type="nucleotide sequence ID" value="NZ_VDCZ01000010.1"/>
</dbReference>
<feature type="domain" description="Signal transduction histidine kinase subgroup 2 dimerisation and phosphoacceptor" evidence="10">
    <location>
        <begin position="374"/>
        <end position="446"/>
    </location>
</feature>
<dbReference type="SUPFAM" id="SSF55874">
    <property type="entry name" value="ATPase domain of HSP90 chaperone/DNA topoisomerase II/histidine kinase"/>
    <property type="match status" value="1"/>
</dbReference>
<evidence type="ECO:0000256" key="9">
    <source>
        <dbReference type="SAM" id="Phobius"/>
    </source>
</evidence>
<dbReference type="InterPro" id="IPR036890">
    <property type="entry name" value="HATPase_C_sf"/>
</dbReference>
<gene>
    <name evidence="11" type="ORF">GOQ30_12840</name>
</gene>
<dbReference type="SUPFAM" id="SSF48452">
    <property type="entry name" value="TPR-like"/>
    <property type="match status" value="1"/>
</dbReference>
<sequence>MLRKKDLFFLITFLCCLYLYGQKDYNATIDHYVSRFQYDSAYYFTQKGIKENKEDNHIKASYYIRYAKILKSLSKADSCFYFLDKAENYFKKENNTNELFNILTIRSEISRYLVKNNLANTYIYEAEKLFDKNTNLEYKYYYLNRRMAILAEYYNTTPDSLTKVKEIGHQILENASEIKDKSIIVYTLNEIGYLDFNRNPENALPYFLKAYAIAKEYNVKIAFIDVCINLGRFYQQKNNDITTAKKFYKEAVNQAKIINNLWQIQQCYNELKNINTLDNNFKEAMFYGDSLNEINSKISFYSSNKRYELLENKIIIELNEKQLKASKKNIYYLITVLFISLLGVFILISYSKKIQQKNKLLEKLSEENEFLISETNHRVNNNLQLITLLIADTLRKKENEEHRNDFLRILSKIETIASLHRHLYKNKNKNEIALKDYLTEIKNNFNEIAEDKNVVLTFTIDDFKIESENAMYLGLLITELIINSIKYAFTATQDKIITTTITKETQGYSFNYQDNGKTSINENIQPKLIHQLCLQLDVNYTINTSNGFQLSFVKK</sequence>
<dbReference type="GO" id="GO:0005524">
    <property type="term" value="F:ATP binding"/>
    <property type="evidence" value="ECO:0007669"/>
    <property type="project" value="UniProtKB-KW"/>
</dbReference>
<dbReference type="InterPro" id="IPR011495">
    <property type="entry name" value="Sig_transdc_His_kin_sub2_dim/P"/>
</dbReference>
<name>A0A6I4IT58_9FLAO</name>
<evidence type="ECO:0000256" key="5">
    <source>
        <dbReference type="ARBA" id="ARBA00022741"/>
    </source>
</evidence>
<evidence type="ECO:0000259" key="10">
    <source>
        <dbReference type="Pfam" id="PF07568"/>
    </source>
</evidence>
<evidence type="ECO:0000256" key="8">
    <source>
        <dbReference type="SAM" id="Coils"/>
    </source>
</evidence>
<comment type="caution">
    <text evidence="11">The sequence shown here is derived from an EMBL/GenBank/DDBJ whole genome shotgun (WGS) entry which is preliminary data.</text>
</comment>
<dbReference type="PANTHER" id="PTHR41523:SF8">
    <property type="entry name" value="ETHYLENE RESPONSE SENSOR PROTEIN"/>
    <property type="match status" value="1"/>
</dbReference>
<protein>
    <recommendedName>
        <fullName evidence="2">histidine kinase</fullName>
        <ecNumber evidence="2">2.7.13.3</ecNumber>
    </recommendedName>
</protein>
<evidence type="ECO:0000256" key="7">
    <source>
        <dbReference type="ARBA" id="ARBA00022840"/>
    </source>
</evidence>
<keyword evidence="5" id="KW-0547">Nucleotide-binding</keyword>
<keyword evidence="12" id="KW-1185">Reference proteome</keyword>
<keyword evidence="6" id="KW-0418">Kinase</keyword>
<feature type="transmembrane region" description="Helical" evidence="9">
    <location>
        <begin position="330"/>
        <end position="350"/>
    </location>
</feature>
<evidence type="ECO:0000256" key="6">
    <source>
        <dbReference type="ARBA" id="ARBA00022777"/>
    </source>
</evidence>
<evidence type="ECO:0000256" key="2">
    <source>
        <dbReference type="ARBA" id="ARBA00012438"/>
    </source>
</evidence>
<dbReference type="AlphaFoldDB" id="A0A6I4IT58"/>
<proteinExistence type="predicted"/>
<dbReference type="GO" id="GO:0004673">
    <property type="term" value="F:protein histidine kinase activity"/>
    <property type="evidence" value="ECO:0007669"/>
    <property type="project" value="UniProtKB-EC"/>
</dbReference>
<dbReference type="Gene3D" id="1.25.40.10">
    <property type="entry name" value="Tetratricopeptide repeat domain"/>
    <property type="match status" value="1"/>
</dbReference>
<keyword evidence="4" id="KW-0808">Transferase</keyword>
<dbReference type="Proteomes" id="UP000431264">
    <property type="component" value="Unassembled WGS sequence"/>
</dbReference>
<dbReference type="Gene3D" id="3.30.565.10">
    <property type="entry name" value="Histidine kinase-like ATPase, C-terminal domain"/>
    <property type="match status" value="1"/>
</dbReference>
<comment type="catalytic activity">
    <reaction evidence="1">
        <text>ATP + protein L-histidine = ADP + protein N-phospho-L-histidine.</text>
        <dbReference type="EC" id="2.7.13.3"/>
    </reaction>
</comment>
<accession>A0A6I4IT58</accession>
<reference evidence="12" key="1">
    <citation type="submission" date="2019-05" db="EMBL/GenBank/DDBJ databases">
        <title>Flavobacterium profundi sp. nov., isolated from a deep-sea seamount.</title>
        <authorList>
            <person name="Zhang D.-C."/>
        </authorList>
    </citation>
    <scope>NUCLEOTIDE SEQUENCE [LARGE SCALE GENOMIC DNA]</scope>
    <source>
        <strain evidence="12">TP390</strain>
    </source>
</reference>
<dbReference type="EC" id="2.7.13.3" evidence="2"/>
<keyword evidence="8" id="KW-0175">Coiled coil</keyword>
<keyword evidence="9" id="KW-1133">Transmembrane helix</keyword>
<evidence type="ECO:0000256" key="4">
    <source>
        <dbReference type="ARBA" id="ARBA00022679"/>
    </source>
</evidence>